<name>A0ABV7Y5U8_9ACTN</name>
<dbReference type="RefSeq" id="WP_205122517.1">
    <property type="nucleotide sequence ID" value="NZ_JAFBCM010000001.1"/>
</dbReference>
<dbReference type="Pfam" id="PF04167">
    <property type="entry name" value="DUF402"/>
    <property type="match status" value="1"/>
</dbReference>
<keyword evidence="3" id="KW-1185">Reference proteome</keyword>
<proteinExistence type="predicted"/>
<evidence type="ECO:0000313" key="2">
    <source>
        <dbReference type="EMBL" id="MFC3760438.1"/>
    </source>
</evidence>
<reference evidence="3" key="1">
    <citation type="journal article" date="2019" name="Int. J. Syst. Evol. Microbiol.">
        <title>The Global Catalogue of Microorganisms (GCM) 10K type strain sequencing project: providing services to taxonomists for standard genome sequencing and annotation.</title>
        <authorList>
            <consortium name="The Broad Institute Genomics Platform"/>
            <consortium name="The Broad Institute Genome Sequencing Center for Infectious Disease"/>
            <person name="Wu L."/>
            <person name="Ma J."/>
        </authorList>
    </citation>
    <scope>NUCLEOTIDE SEQUENCE [LARGE SCALE GENOMIC DNA]</scope>
    <source>
        <strain evidence="3">CGMCC 4.7241</strain>
    </source>
</reference>
<dbReference type="EMBL" id="JBHRZH010000005">
    <property type="protein sequence ID" value="MFC3760438.1"/>
    <property type="molecule type" value="Genomic_DNA"/>
</dbReference>
<organism evidence="2 3">
    <name type="scientific">Tenggerimyces flavus</name>
    <dbReference type="NCBI Taxonomy" id="1708749"/>
    <lineage>
        <taxon>Bacteria</taxon>
        <taxon>Bacillati</taxon>
        <taxon>Actinomycetota</taxon>
        <taxon>Actinomycetes</taxon>
        <taxon>Propionibacteriales</taxon>
        <taxon>Nocardioidaceae</taxon>
        <taxon>Tenggerimyces</taxon>
    </lineage>
</organism>
<gene>
    <name evidence="2" type="ORF">ACFOUW_06290</name>
</gene>
<evidence type="ECO:0000313" key="3">
    <source>
        <dbReference type="Proteomes" id="UP001595699"/>
    </source>
</evidence>
<feature type="domain" description="DUF402" evidence="1">
    <location>
        <begin position="83"/>
        <end position="153"/>
    </location>
</feature>
<evidence type="ECO:0000259" key="1">
    <source>
        <dbReference type="Pfam" id="PF04167"/>
    </source>
</evidence>
<protein>
    <recommendedName>
        <fullName evidence="1">DUF402 domain-containing protein</fullName>
    </recommendedName>
</protein>
<comment type="caution">
    <text evidence="2">The sequence shown here is derived from an EMBL/GenBank/DDBJ whole genome shotgun (WGS) entry which is preliminary data.</text>
</comment>
<accession>A0ABV7Y5U8</accession>
<dbReference type="InterPro" id="IPR035930">
    <property type="entry name" value="FomD-like_sf"/>
</dbReference>
<dbReference type="SUPFAM" id="SSF159234">
    <property type="entry name" value="FomD-like"/>
    <property type="match status" value="1"/>
</dbReference>
<dbReference type="InterPro" id="IPR007295">
    <property type="entry name" value="DUF402"/>
</dbReference>
<sequence length="197" mass="21769">MDLLRDHDFHPREDTVRVFQHPPAGVLRADADCLVVVARYGDVLLWHYAFRDRWFKVNVTTDQEGALVETAPSEGAPAFAFNIDLATPLRLEGRNAYAVDLELDVLVHADGVSQVVTDEDDFEWSVRAGLISPAEAAATRAELRRLVGDIERGDLLALLRRAWPLGKVDAPGASPVVRVPVADVAAIRPRTRLTWTA</sequence>
<dbReference type="Proteomes" id="UP001595699">
    <property type="component" value="Unassembled WGS sequence"/>
</dbReference>
<dbReference type="Gene3D" id="2.40.380.10">
    <property type="entry name" value="FomD-like"/>
    <property type="match status" value="1"/>
</dbReference>